<name>A0AAJ5W0J1_9MICO</name>
<gene>
    <name evidence="2" type="ORF">P0Y48_11065</name>
</gene>
<dbReference type="EMBL" id="CP119321">
    <property type="protein sequence ID" value="WEK12998.1"/>
    <property type="molecule type" value="Genomic_DNA"/>
</dbReference>
<proteinExistence type="predicted"/>
<keyword evidence="1" id="KW-1133">Transmembrane helix</keyword>
<sequence length="290" mass="31298">MACAFGYTVGHLVGSRWFTAPGTALAYFGLFVLVQSAPLPYGFRSLFPAIANRDTEFARYITATMWGQSAFFLAVSALLLLAARCTHFPRERWHVLAATAAVVTGCLAGSVVVGTNGQYVAGYNPRDFVCAGEAPEICVNRGYQEGLEGLRGRFDALYAKAAGTSLLATRVEQNVEGVGDLPAPGARSIYIEGVDAEGLDQTVGRYVEKYGGFAACDLEHVPYDTLMATIIVDTWLSGFDDYDPAELDPATPAGREWKALSVLSAESGNRWLRDHERAYLTCALSLDDLP</sequence>
<accession>A0AAJ5W0J1</accession>
<evidence type="ECO:0000313" key="2">
    <source>
        <dbReference type="EMBL" id="WEK12998.1"/>
    </source>
</evidence>
<organism evidence="2 3">
    <name type="scientific">Candidatus Microbacterium phytovorans</name>
    <dbReference type="NCBI Taxonomy" id="3121374"/>
    <lineage>
        <taxon>Bacteria</taxon>
        <taxon>Bacillati</taxon>
        <taxon>Actinomycetota</taxon>
        <taxon>Actinomycetes</taxon>
        <taxon>Micrococcales</taxon>
        <taxon>Microbacteriaceae</taxon>
        <taxon>Microbacterium</taxon>
    </lineage>
</organism>
<evidence type="ECO:0000313" key="3">
    <source>
        <dbReference type="Proteomes" id="UP001213972"/>
    </source>
</evidence>
<feature type="transmembrane region" description="Helical" evidence="1">
    <location>
        <begin position="95"/>
        <end position="114"/>
    </location>
</feature>
<protein>
    <submittedName>
        <fullName evidence="2">Uncharacterized protein</fullName>
    </submittedName>
</protein>
<keyword evidence="1" id="KW-0812">Transmembrane</keyword>
<evidence type="ECO:0000256" key="1">
    <source>
        <dbReference type="SAM" id="Phobius"/>
    </source>
</evidence>
<keyword evidence="1" id="KW-0472">Membrane</keyword>
<dbReference type="AlphaFoldDB" id="A0AAJ5W0J1"/>
<feature type="transmembrane region" description="Helical" evidence="1">
    <location>
        <begin position="63"/>
        <end position="83"/>
    </location>
</feature>
<reference evidence="2" key="1">
    <citation type="submission" date="2023-03" db="EMBL/GenBank/DDBJ databases">
        <title>Andean soil-derived lignocellulolytic bacterial consortium as a source of novel taxa and putative plastic-active enzymes.</title>
        <authorList>
            <person name="Diaz-Garcia L."/>
            <person name="Chuvochina M."/>
            <person name="Feuerriegel G."/>
            <person name="Bunk B."/>
            <person name="Sproer C."/>
            <person name="Streit W.R."/>
            <person name="Rodriguez L.M."/>
            <person name="Overmann J."/>
            <person name="Jimenez D.J."/>
        </authorList>
    </citation>
    <scope>NUCLEOTIDE SEQUENCE</scope>
    <source>
        <strain evidence="2">MAG 4610</strain>
    </source>
</reference>
<dbReference type="Proteomes" id="UP001213972">
    <property type="component" value="Chromosome"/>
</dbReference>